<reference evidence="2 3" key="1">
    <citation type="submission" date="2017-08" db="EMBL/GenBank/DDBJ databases">
        <title>Infants hospitalized years apart are colonized by the same room-sourced microbial strains.</title>
        <authorList>
            <person name="Brooks B."/>
            <person name="Olm M.R."/>
            <person name="Firek B.A."/>
            <person name="Baker R."/>
            <person name="Thomas B.C."/>
            <person name="Morowitz M.J."/>
            <person name="Banfield J.F."/>
        </authorList>
    </citation>
    <scope>NUCLEOTIDE SEQUENCE [LARGE SCALE GENOMIC DNA]</scope>
    <source>
        <strain evidence="2">S2_005_002_R2_33</strain>
    </source>
</reference>
<dbReference type="PANTHER" id="PTHR23150">
    <property type="entry name" value="SULFATASE MODIFYING FACTOR 1, 2"/>
    <property type="match status" value="1"/>
</dbReference>
<accession>A0A2W5QLK9</accession>
<evidence type="ECO:0000313" key="3">
    <source>
        <dbReference type="Proteomes" id="UP000249082"/>
    </source>
</evidence>
<dbReference type="InterPro" id="IPR051043">
    <property type="entry name" value="Sulfatase_Mod_Factor_Kinase"/>
</dbReference>
<gene>
    <name evidence="2" type="ORF">DI555_08745</name>
</gene>
<proteinExistence type="predicted"/>
<dbReference type="SUPFAM" id="SSF56436">
    <property type="entry name" value="C-type lectin-like"/>
    <property type="match status" value="1"/>
</dbReference>
<feature type="domain" description="Sulfatase-modifying factor enzyme-like" evidence="1">
    <location>
        <begin position="1"/>
        <end position="295"/>
    </location>
</feature>
<dbReference type="AlphaFoldDB" id="A0A2W5QLK9"/>
<evidence type="ECO:0000313" key="2">
    <source>
        <dbReference type="EMBL" id="PZQ55583.1"/>
    </source>
</evidence>
<organism evidence="2 3">
    <name type="scientific">Novosphingobium pentaromativorans</name>
    <dbReference type="NCBI Taxonomy" id="205844"/>
    <lineage>
        <taxon>Bacteria</taxon>
        <taxon>Pseudomonadati</taxon>
        <taxon>Pseudomonadota</taxon>
        <taxon>Alphaproteobacteria</taxon>
        <taxon>Sphingomonadales</taxon>
        <taxon>Sphingomonadaceae</taxon>
        <taxon>Novosphingobium</taxon>
    </lineage>
</organism>
<dbReference type="InterPro" id="IPR042095">
    <property type="entry name" value="SUMF_sf"/>
</dbReference>
<name>A0A2W5QLK9_9SPHN</name>
<dbReference type="InterPro" id="IPR005532">
    <property type="entry name" value="SUMF_dom"/>
</dbReference>
<protein>
    <submittedName>
        <fullName evidence="2">Gliding motility-associated lipoprotein GldK</fullName>
    </submittedName>
</protein>
<dbReference type="PANTHER" id="PTHR23150:SF19">
    <property type="entry name" value="FORMYLGLYCINE-GENERATING ENZYME"/>
    <property type="match status" value="1"/>
</dbReference>
<dbReference type="Proteomes" id="UP000249082">
    <property type="component" value="Unassembled WGS sequence"/>
</dbReference>
<sequence length="337" mass="37333">MIHVPGGTFTMGSERFYPEEAPLRRVSVDAFWIDEVPVTNRDFARFVEATGHVTVAEVAPDPKDYPGMPPEMAQAGSLVFRKTSVPVDTSNPANWWRFEFGANWRHPLGPDSDIDALGLWDHPVVHVAHADAEAYAKWAGKDLPTEAEFEFAAKGGLDEADYAWGDELAPEGRMMANYWQGLFPFANQCLDGWERTSPVRSFPANGYGLYDMIGNTWEWTQDWWSERAEAPKKSGDSCCAISNPKGAKLKDSFDPAQPQVRIGRKVIKGGSHLCAANYCQRYRPAARHPEMIDTATTHMDRHSAHAGLRSAISCASVLTDRKSAALRCSEITLLGST</sequence>
<dbReference type="EMBL" id="QFPX01000006">
    <property type="protein sequence ID" value="PZQ55583.1"/>
    <property type="molecule type" value="Genomic_DNA"/>
</dbReference>
<dbReference type="Gene3D" id="3.90.1580.10">
    <property type="entry name" value="paralog of FGE (formylglycine-generating enzyme)"/>
    <property type="match status" value="1"/>
</dbReference>
<dbReference type="Pfam" id="PF03781">
    <property type="entry name" value="FGE-sulfatase"/>
    <property type="match status" value="1"/>
</dbReference>
<comment type="caution">
    <text evidence="2">The sequence shown here is derived from an EMBL/GenBank/DDBJ whole genome shotgun (WGS) entry which is preliminary data.</text>
</comment>
<evidence type="ECO:0000259" key="1">
    <source>
        <dbReference type="Pfam" id="PF03781"/>
    </source>
</evidence>
<keyword evidence="2" id="KW-0449">Lipoprotein</keyword>
<dbReference type="InterPro" id="IPR016187">
    <property type="entry name" value="CTDL_fold"/>
</dbReference>
<dbReference type="GO" id="GO:0120147">
    <property type="term" value="F:formylglycine-generating oxidase activity"/>
    <property type="evidence" value="ECO:0007669"/>
    <property type="project" value="TreeGrafter"/>
</dbReference>